<dbReference type="InterPro" id="IPR006076">
    <property type="entry name" value="FAD-dep_OxRdtase"/>
</dbReference>
<dbReference type="GO" id="GO:0005737">
    <property type="term" value="C:cytoplasm"/>
    <property type="evidence" value="ECO:0007669"/>
    <property type="project" value="TreeGrafter"/>
</dbReference>
<dbReference type="OMA" id="KGIICPW"/>
<keyword evidence="7" id="KW-1185">Reference proteome</keyword>
<dbReference type="HOGENOM" id="CLU_007884_4_5_11"/>
<accession>I4F596</accession>
<evidence type="ECO:0000313" key="7">
    <source>
        <dbReference type="Proteomes" id="UP000006461"/>
    </source>
</evidence>
<proteinExistence type="inferred from homology"/>
<evidence type="ECO:0000256" key="4">
    <source>
        <dbReference type="ARBA" id="ARBA00023002"/>
    </source>
</evidence>
<dbReference type="PANTHER" id="PTHR13847">
    <property type="entry name" value="SARCOSINE DEHYDROGENASE-RELATED"/>
    <property type="match status" value="1"/>
</dbReference>
<dbReference type="Proteomes" id="UP000006461">
    <property type="component" value="Chromosome"/>
</dbReference>
<dbReference type="SUPFAM" id="SSF51905">
    <property type="entry name" value="FAD/NAD(P)-binding domain"/>
    <property type="match status" value="1"/>
</dbReference>
<dbReference type="Gene3D" id="3.30.9.10">
    <property type="entry name" value="D-Amino Acid Oxidase, subunit A, domain 2"/>
    <property type="match status" value="1"/>
</dbReference>
<dbReference type="STRING" id="477641.MODMU_5436"/>
<keyword evidence="4" id="KW-0560">Oxidoreductase</keyword>
<dbReference type="GO" id="GO:0016491">
    <property type="term" value="F:oxidoreductase activity"/>
    <property type="evidence" value="ECO:0007669"/>
    <property type="project" value="UniProtKB-KW"/>
</dbReference>
<feature type="domain" description="FAD dependent oxidoreductase" evidence="5">
    <location>
        <begin position="7"/>
        <end position="358"/>
    </location>
</feature>
<protein>
    <submittedName>
        <fullName evidence="6">FAD dependent oxidoreductase</fullName>
    </submittedName>
</protein>
<name>I4F596_MODI5</name>
<organism evidence="6 7">
    <name type="scientific">Modestobacter italicus (strain DSM 44449 / CECT 9708 / BC 501)</name>
    <dbReference type="NCBI Taxonomy" id="2732864"/>
    <lineage>
        <taxon>Bacteria</taxon>
        <taxon>Bacillati</taxon>
        <taxon>Actinomycetota</taxon>
        <taxon>Actinomycetes</taxon>
        <taxon>Geodermatophilales</taxon>
        <taxon>Geodermatophilaceae</taxon>
        <taxon>Modestobacter</taxon>
    </lineage>
</organism>
<dbReference type="PATRIC" id="fig|477641.3.peg.5112"/>
<dbReference type="PANTHER" id="PTHR13847:SF286">
    <property type="entry name" value="D-AMINO ACID DEHYDROGENASE"/>
    <property type="match status" value="1"/>
</dbReference>
<dbReference type="KEGG" id="mmar:MODMU_5436"/>
<dbReference type="Gene3D" id="3.50.50.60">
    <property type="entry name" value="FAD/NAD(P)-binding domain"/>
    <property type="match status" value="1"/>
</dbReference>
<evidence type="ECO:0000259" key="5">
    <source>
        <dbReference type="Pfam" id="PF01266"/>
    </source>
</evidence>
<reference evidence="6 7" key="1">
    <citation type="journal article" date="2012" name="J. Bacteriol.">
        <title>Genome Sequence of Radiation-Resistant Modestobacter marinus Strain BC501, a Representative Actinobacterium That Thrives on Calcareous Stone Surfaces.</title>
        <authorList>
            <person name="Normand P."/>
            <person name="Gury J."/>
            <person name="Pujic P."/>
            <person name="Chouaia B."/>
            <person name="Crotti E."/>
            <person name="Brusetti L."/>
            <person name="Daffonchio D."/>
            <person name="Vacherie B."/>
            <person name="Barbe V."/>
            <person name="Medigue C."/>
            <person name="Calteau A."/>
            <person name="Ghodhbane-Gtari F."/>
            <person name="Essoussi I."/>
            <person name="Nouioui I."/>
            <person name="Abbassi-Ghozzi I."/>
            <person name="Gtari M."/>
        </authorList>
    </citation>
    <scope>NUCLEOTIDE SEQUENCE [LARGE SCALE GENOMIC DNA]</scope>
    <source>
        <strain evidence="7">BC 501</strain>
    </source>
</reference>
<dbReference type="AlphaFoldDB" id="I4F596"/>
<evidence type="ECO:0000256" key="1">
    <source>
        <dbReference type="ARBA" id="ARBA00001974"/>
    </source>
</evidence>
<comment type="cofactor">
    <cofactor evidence="1">
        <name>FAD</name>
        <dbReference type="ChEBI" id="CHEBI:57692"/>
    </cofactor>
</comment>
<dbReference type="Pfam" id="PF01266">
    <property type="entry name" value="DAO"/>
    <property type="match status" value="1"/>
</dbReference>
<dbReference type="eggNOG" id="COG0665">
    <property type="taxonomic scope" value="Bacteria"/>
</dbReference>
<evidence type="ECO:0000256" key="2">
    <source>
        <dbReference type="ARBA" id="ARBA00009410"/>
    </source>
</evidence>
<keyword evidence="3" id="KW-0285">Flavoprotein</keyword>
<dbReference type="InterPro" id="IPR036188">
    <property type="entry name" value="FAD/NAD-bd_sf"/>
</dbReference>
<dbReference type="EMBL" id="FO203431">
    <property type="protein sequence ID" value="CCH90809.1"/>
    <property type="molecule type" value="Genomic_DNA"/>
</dbReference>
<dbReference type="SUPFAM" id="SSF54373">
    <property type="entry name" value="FAD-linked reductases, C-terminal domain"/>
    <property type="match status" value="1"/>
</dbReference>
<evidence type="ECO:0000256" key="3">
    <source>
        <dbReference type="ARBA" id="ARBA00022630"/>
    </source>
</evidence>
<evidence type="ECO:0000313" key="6">
    <source>
        <dbReference type="EMBL" id="CCH90809.1"/>
    </source>
</evidence>
<dbReference type="OrthoDB" id="9806257at2"/>
<comment type="similarity">
    <text evidence="2">Belongs to the DadA oxidoreductase family.</text>
</comment>
<sequence>MAAPESVVVVGAGIVGATAAWQLARRGVHVDLVESGETGPATAAGAGIVQPWRPAAAGPWAAYSDLAGARWPQLAAELAAESGQDPSYAAVGGLTVSRDVTGLRTAAGALEQARSDRGWTGLGEVQLLAPGQAAERFPVLDPGFAAVWTGGVCRVDGRAFRDAALVAAQRAGAVRRPGRAELVADGRRVRVQVDGEELPGDAVVLAAGAWTTQLCAPLGLHLGLGPMRGQIVHVELPGQDTAPWPTVMTLGEEHGHHYALAFPGGRVVVGATREAGAGFDSRVTVAGQRQVLDAALTLAPGLAEATVLETRVGFRPVTPDGYPLLGAVPGLGGLVLATGLGANGLTYGPLTGVLAADLALGGRPPFDLTPFRPDR</sequence>
<gene>
    <name evidence="6" type="ordered locus">MODMU_5436</name>
</gene>